<reference evidence="3 4" key="1">
    <citation type="journal article" date="2019" name="Int. J. Syst. Evol. Microbiol.">
        <title>The Global Catalogue of Microorganisms (GCM) 10K type strain sequencing project: providing services to taxonomists for standard genome sequencing and annotation.</title>
        <authorList>
            <consortium name="The Broad Institute Genomics Platform"/>
            <consortium name="The Broad Institute Genome Sequencing Center for Infectious Disease"/>
            <person name="Wu L."/>
            <person name="Ma J."/>
        </authorList>
    </citation>
    <scope>NUCLEOTIDE SEQUENCE [LARGE SCALE GENOMIC DNA]</scope>
    <source>
        <strain evidence="3 4">JCM 16021</strain>
    </source>
</reference>
<dbReference type="EMBL" id="BAAAQQ010000001">
    <property type="protein sequence ID" value="GAA2113411.1"/>
    <property type="molecule type" value="Genomic_DNA"/>
</dbReference>
<feature type="region of interest" description="Disordered" evidence="1">
    <location>
        <begin position="214"/>
        <end position="235"/>
    </location>
</feature>
<feature type="transmembrane region" description="Helical" evidence="2">
    <location>
        <begin position="57"/>
        <end position="79"/>
    </location>
</feature>
<evidence type="ECO:0000256" key="1">
    <source>
        <dbReference type="SAM" id="MobiDB-lite"/>
    </source>
</evidence>
<sequence length="235" mass="25542">MSTTAPEDMSRRQQIVETYKYAKVGDKRLGLWVFLAFLGGAAVGAGLFWLLPPDGGIFEIIATVIGGLLFGFTTALLVFSRRAQASAFKQMDGKPGAAAAALNVLRRGWTTTPMVAFTRQQDVVHRVIGRPGIVLVAEGNANRLRPVLNNERRKYERVASDTPVHEVIVGDGEGQVALPKLVRHVQRLPKGLKPADMTDVLNRVKAIDAQRSALPLPKGPIPTSMKGMRGNLRGR</sequence>
<evidence type="ECO:0000256" key="2">
    <source>
        <dbReference type="SAM" id="Phobius"/>
    </source>
</evidence>
<name>A0ABN2XLJ4_9ACTN</name>
<evidence type="ECO:0000313" key="3">
    <source>
        <dbReference type="EMBL" id="GAA2113411.1"/>
    </source>
</evidence>
<organism evidence="3 4">
    <name type="scientific">Nocardioides bigeumensis</name>
    <dbReference type="NCBI Taxonomy" id="433657"/>
    <lineage>
        <taxon>Bacteria</taxon>
        <taxon>Bacillati</taxon>
        <taxon>Actinomycetota</taxon>
        <taxon>Actinomycetes</taxon>
        <taxon>Propionibacteriales</taxon>
        <taxon>Nocardioidaceae</taxon>
        <taxon>Nocardioides</taxon>
    </lineage>
</organism>
<protein>
    <submittedName>
        <fullName evidence="3">DUF4191 domain-containing protein</fullName>
    </submittedName>
</protein>
<evidence type="ECO:0000313" key="4">
    <source>
        <dbReference type="Proteomes" id="UP001500575"/>
    </source>
</evidence>
<proteinExistence type="predicted"/>
<gene>
    <name evidence="3" type="ORF">GCM10009843_01040</name>
</gene>
<dbReference type="InterPro" id="IPR025445">
    <property type="entry name" value="DUF4191"/>
</dbReference>
<dbReference type="Pfam" id="PF13829">
    <property type="entry name" value="DUF4191"/>
    <property type="match status" value="1"/>
</dbReference>
<keyword evidence="2" id="KW-0812">Transmembrane</keyword>
<comment type="caution">
    <text evidence="3">The sequence shown here is derived from an EMBL/GenBank/DDBJ whole genome shotgun (WGS) entry which is preliminary data.</text>
</comment>
<keyword evidence="2" id="KW-1133">Transmembrane helix</keyword>
<accession>A0ABN2XLJ4</accession>
<keyword evidence="4" id="KW-1185">Reference proteome</keyword>
<keyword evidence="2" id="KW-0472">Membrane</keyword>
<dbReference type="Proteomes" id="UP001500575">
    <property type="component" value="Unassembled WGS sequence"/>
</dbReference>
<dbReference type="RefSeq" id="WP_344301524.1">
    <property type="nucleotide sequence ID" value="NZ_BAAAQQ010000001.1"/>
</dbReference>
<feature type="transmembrane region" description="Helical" evidence="2">
    <location>
        <begin position="29"/>
        <end position="51"/>
    </location>
</feature>